<feature type="binding site" evidence="17">
    <location>
        <position position="31"/>
    </location>
    <ligand>
        <name>8-oxo-dGTP</name>
        <dbReference type="ChEBI" id="CHEBI:77896"/>
    </ligand>
</feature>
<dbReference type="GO" id="GO:0044716">
    <property type="term" value="F:8-oxo-GDP phosphatase activity"/>
    <property type="evidence" value="ECO:0007669"/>
    <property type="project" value="TreeGrafter"/>
</dbReference>
<dbReference type="SUPFAM" id="SSF55811">
    <property type="entry name" value="Nudix"/>
    <property type="match status" value="1"/>
</dbReference>
<keyword evidence="7" id="KW-0378">Hydrolase</keyword>
<evidence type="ECO:0000256" key="7">
    <source>
        <dbReference type="ARBA" id="ARBA00022801"/>
    </source>
</evidence>
<dbReference type="InterPro" id="IPR020476">
    <property type="entry name" value="Nudix_hydrolase"/>
</dbReference>
<dbReference type="PANTHER" id="PTHR47707">
    <property type="entry name" value="8-OXO-DGTP DIPHOSPHATASE"/>
    <property type="match status" value="1"/>
</dbReference>
<dbReference type="PROSITE" id="PS51462">
    <property type="entry name" value="NUDIX"/>
    <property type="match status" value="1"/>
</dbReference>
<feature type="binding site" evidence="18">
    <location>
        <position position="65"/>
    </location>
    <ligand>
        <name>Mg(2+)</name>
        <dbReference type="ChEBI" id="CHEBI:18420"/>
    </ligand>
</feature>
<evidence type="ECO:0000256" key="3">
    <source>
        <dbReference type="ARBA" id="ARBA00022457"/>
    </source>
</evidence>
<dbReference type="Proteomes" id="UP000477311">
    <property type="component" value="Unassembled WGS sequence"/>
</dbReference>
<evidence type="ECO:0000256" key="2">
    <source>
        <dbReference type="ARBA" id="ARBA00005582"/>
    </source>
</evidence>
<reference evidence="20 21" key="1">
    <citation type="submission" date="2020-02" db="EMBL/GenBank/DDBJ databases">
        <title>Draft genome sequence of Limisphaera ngatamarikiensis NGM72.4T, a thermophilic Verrucomicrobia grouped in subdivision 3.</title>
        <authorList>
            <person name="Carere C.R."/>
            <person name="Steen J."/>
            <person name="Hugenholtz P."/>
            <person name="Stott M.B."/>
        </authorList>
    </citation>
    <scope>NUCLEOTIDE SEQUENCE [LARGE SCALE GENOMIC DNA]</scope>
    <source>
        <strain evidence="20 21">NGM72.4</strain>
    </source>
</reference>
<evidence type="ECO:0000256" key="12">
    <source>
        <dbReference type="ARBA" id="ARBA00038905"/>
    </source>
</evidence>
<keyword evidence="6" id="KW-0227">DNA damage</keyword>
<keyword evidence="4" id="KW-0235">DNA replication</keyword>
<comment type="caution">
    <text evidence="20">The sequence shown here is derived from an EMBL/GenBank/DDBJ whole genome shotgun (WGS) entry which is preliminary data.</text>
</comment>
<dbReference type="RefSeq" id="WP_165107859.1">
    <property type="nucleotide sequence ID" value="NZ_JAAKYA010000066.1"/>
</dbReference>
<keyword evidence="21" id="KW-1185">Reference proteome</keyword>
<evidence type="ECO:0000256" key="5">
    <source>
        <dbReference type="ARBA" id="ARBA00022723"/>
    </source>
</evidence>
<dbReference type="PANTHER" id="PTHR47707:SF1">
    <property type="entry name" value="NUDIX HYDROLASE FAMILY PROTEIN"/>
    <property type="match status" value="1"/>
</dbReference>
<evidence type="ECO:0000313" key="20">
    <source>
        <dbReference type="EMBL" id="NGO39690.1"/>
    </source>
</evidence>
<accession>A0A6M1S2Z9</accession>
<evidence type="ECO:0000256" key="16">
    <source>
        <dbReference type="ARBA" id="ARBA00042798"/>
    </source>
</evidence>
<dbReference type="GO" id="GO:0006281">
    <property type="term" value="P:DNA repair"/>
    <property type="evidence" value="ECO:0007669"/>
    <property type="project" value="UniProtKB-KW"/>
</dbReference>
<sequence length="145" mass="16644">MVAAHHLSSPGHVEVAAGLVFHQGRLLITRRPAGTHLGGLWEFPGGKREPHETFEACLQRELREELGIEVEVGPLWCTVQHEYPEVRVQIHFYLCRWRAGEPRALGCAAWKWVDRRTLRRHRFPAADAQLLEQLVQTRKVWESAG</sequence>
<evidence type="ECO:0000256" key="13">
    <source>
        <dbReference type="ARBA" id="ARBA00040794"/>
    </source>
</evidence>
<feature type="binding site" evidence="17">
    <location>
        <begin position="42"/>
        <end position="45"/>
    </location>
    <ligand>
        <name>8-oxo-dGTP</name>
        <dbReference type="ChEBI" id="CHEBI:77896"/>
    </ligand>
</feature>
<feature type="binding site" evidence="17">
    <location>
        <position position="36"/>
    </location>
    <ligand>
        <name>8-oxo-dGTP</name>
        <dbReference type="ChEBI" id="CHEBI:77896"/>
    </ligand>
</feature>
<protein>
    <recommendedName>
        <fullName evidence="13">8-oxo-dGTP diphosphatase</fullName>
        <ecNumber evidence="12">3.6.1.55</ecNumber>
    </recommendedName>
    <alternativeName>
        <fullName evidence="16">7,8-dihydro-8-oxoguanine-triphosphatase</fullName>
    </alternativeName>
    <alternativeName>
        <fullName evidence="15">Mutator protein MutT</fullName>
    </alternativeName>
    <alternativeName>
        <fullName evidence="14">dGTP pyrophosphohydrolase</fullName>
    </alternativeName>
</protein>
<dbReference type="GO" id="GO:0006260">
    <property type="term" value="P:DNA replication"/>
    <property type="evidence" value="ECO:0007669"/>
    <property type="project" value="UniProtKB-KW"/>
</dbReference>
<gene>
    <name evidence="20" type="primary">mutT</name>
    <name evidence="20" type="ORF">G4L39_09830</name>
</gene>
<dbReference type="NCBIfam" id="TIGR00586">
    <property type="entry name" value="mutt"/>
    <property type="match status" value="1"/>
</dbReference>
<dbReference type="InterPro" id="IPR003561">
    <property type="entry name" value="Mutator_MutT"/>
</dbReference>
<evidence type="ECO:0000259" key="19">
    <source>
        <dbReference type="PROSITE" id="PS51462"/>
    </source>
</evidence>
<evidence type="ECO:0000313" key="21">
    <source>
        <dbReference type="Proteomes" id="UP000477311"/>
    </source>
</evidence>
<evidence type="ECO:0000256" key="18">
    <source>
        <dbReference type="PIRSR" id="PIRSR603561-2"/>
    </source>
</evidence>
<dbReference type="CDD" id="cd03425">
    <property type="entry name" value="NUDIX_MutT_NudA_like"/>
    <property type="match status" value="1"/>
</dbReference>
<dbReference type="InterPro" id="IPR047127">
    <property type="entry name" value="MutT-like"/>
</dbReference>
<keyword evidence="9" id="KW-0234">DNA repair</keyword>
<evidence type="ECO:0000256" key="11">
    <source>
        <dbReference type="ARBA" id="ARBA00036904"/>
    </source>
</evidence>
<dbReference type="AlphaFoldDB" id="A0A6M1S2Z9"/>
<comment type="catalytic activity">
    <reaction evidence="11">
        <text>8-oxo-GTP + H2O = 8-oxo-GMP + diphosphate + H(+)</text>
        <dbReference type="Rhea" id="RHEA:67616"/>
        <dbReference type="ChEBI" id="CHEBI:15377"/>
        <dbReference type="ChEBI" id="CHEBI:15378"/>
        <dbReference type="ChEBI" id="CHEBI:33019"/>
        <dbReference type="ChEBI" id="CHEBI:143553"/>
        <dbReference type="ChEBI" id="CHEBI:145694"/>
    </reaction>
</comment>
<dbReference type="PRINTS" id="PR00502">
    <property type="entry name" value="NUDIXFAMILY"/>
</dbReference>
<dbReference type="InterPro" id="IPR029119">
    <property type="entry name" value="MutY_C"/>
</dbReference>
<feature type="binding site" evidence="18">
    <location>
        <position position="45"/>
    </location>
    <ligand>
        <name>Mg(2+)</name>
        <dbReference type="ChEBI" id="CHEBI:18420"/>
    </ligand>
</feature>
<evidence type="ECO:0000256" key="6">
    <source>
        <dbReference type="ARBA" id="ARBA00022763"/>
    </source>
</evidence>
<dbReference type="InterPro" id="IPR020084">
    <property type="entry name" value="NUDIX_hydrolase_CS"/>
</dbReference>
<evidence type="ECO:0000256" key="10">
    <source>
        <dbReference type="ARBA" id="ARBA00035861"/>
    </source>
</evidence>
<feature type="domain" description="Nudix hydrolase" evidence="19">
    <location>
        <begin position="11"/>
        <end position="136"/>
    </location>
</feature>
<dbReference type="PROSITE" id="PS00893">
    <property type="entry name" value="NUDIX_BOX"/>
    <property type="match status" value="1"/>
</dbReference>
<keyword evidence="8 18" id="KW-0460">Magnesium</keyword>
<evidence type="ECO:0000256" key="4">
    <source>
        <dbReference type="ARBA" id="ARBA00022705"/>
    </source>
</evidence>
<keyword evidence="3" id="KW-0515">Mutator protein</keyword>
<dbReference type="InterPro" id="IPR015797">
    <property type="entry name" value="NUDIX_hydrolase-like_dom_sf"/>
</dbReference>
<evidence type="ECO:0000256" key="9">
    <source>
        <dbReference type="ARBA" id="ARBA00023204"/>
    </source>
</evidence>
<dbReference type="GO" id="GO:0044715">
    <property type="term" value="F:8-oxo-dGDP phosphatase activity"/>
    <property type="evidence" value="ECO:0007669"/>
    <property type="project" value="TreeGrafter"/>
</dbReference>
<dbReference type="GO" id="GO:0035539">
    <property type="term" value="F:8-oxo-7,8-dihydrodeoxyguanosine triphosphate pyrophosphatase activity"/>
    <property type="evidence" value="ECO:0007669"/>
    <property type="project" value="UniProtKB-EC"/>
</dbReference>
<evidence type="ECO:0000256" key="8">
    <source>
        <dbReference type="ARBA" id="ARBA00022842"/>
    </source>
</evidence>
<dbReference type="InterPro" id="IPR000086">
    <property type="entry name" value="NUDIX_hydrolase_dom"/>
</dbReference>
<dbReference type="EMBL" id="JAAKYA010000066">
    <property type="protein sequence ID" value="NGO39690.1"/>
    <property type="molecule type" value="Genomic_DNA"/>
</dbReference>
<evidence type="ECO:0000256" key="15">
    <source>
        <dbReference type="ARBA" id="ARBA00041979"/>
    </source>
</evidence>
<comment type="cofactor">
    <cofactor evidence="1 18">
        <name>Mg(2+)</name>
        <dbReference type="ChEBI" id="CHEBI:18420"/>
    </cofactor>
</comment>
<dbReference type="Gene3D" id="3.90.79.10">
    <property type="entry name" value="Nucleoside Triphosphate Pyrophosphohydrolase"/>
    <property type="match status" value="1"/>
</dbReference>
<evidence type="ECO:0000256" key="1">
    <source>
        <dbReference type="ARBA" id="ARBA00001946"/>
    </source>
</evidence>
<dbReference type="GO" id="GO:0008413">
    <property type="term" value="F:8-oxo-7,8-dihydroguanosine triphosphate pyrophosphatase activity"/>
    <property type="evidence" value="ECO:0007669"/>
    <property type="project" value="InterPro"/>
</dbReference>
<proteinExistence type="inferred from homology"/>
<evidence type="ECO:0000256" key="17">
    <source>
        <dbReference type="PIRSR" id="PIRSR603561-1"/>
    </source>
</evidence>
<comment type="catalytic activity">
    <reaction evidence="10">
        <text>8-oxo-dGTP + H2O = 8-oxo-dGMP + diphosphate + H(+)</text>
        <dbReference type="Rhea" id="RHEA:31575"/>
        <dbReference type="ChEBI" id="CHEBI:15377"/>
        <dbReference type="ChEBI" id="CHEBI:15378"/>
        <dbReference type="ChEBI" id="CHEBI:33019"/>
        <dbReference type="ChEBI" id="CHEBI:63224"/>
        <dbReference type="ChEBI" id="CHEBI:77896"/>
        <dbReference type="EC" id="3.6.1.55"/>
    </reaction>
</comment>
<dbReference type="EC" id="3.6.1.55" evidence="12"/>
<organism evidence="20 21">
    <name type="scientific">Limisphaera ngatamarikiensis</name>
    <dbReference type="NCBI Taxonomy" id="1324935"/>
    <lineage>
        <taxon>Bacteria</taxon>
        <taxon>Pseudomonadati</taxon>
        <taxon>Verrucomicrobiota</taxon>
        <taxon>Verrucomicrobiia</taxon>
        <taxon>Limisphaerales</taxon>
        <taxon>Limisphaeraceae</taxon>
        <taxon>Limisphaera</taxon>
    </lineage>
</organism>
<name>A0A6M1S2Z9_9BACT</name>
<dbReference type="Pfam" id="PF14815">
    <property type="entry name" value="NUDIX_4"/>
    <property type="match status" value="1"/>
</dbReference>
<dbReference type="GO" id="GO:0046872">
    <property type="term" value="F:metal ion binding"/>
    <property type="evidence" value="ECO:0007669"/>
    <property type="project" value="UniProtKB-KW"/>
</dbReference>
<comment type="similarity">
    <text evidence="2">Belongs to the Nudix hydrolase family.</text>
</comment>
<keyword evidence="5 18" id="KW-0479">Metal-binding</keyword>
<evidence type="ECO:0000256" key="14">
    <source>
        <dbReference type="ARBA" id="ARBA00041592"/>
    </source>
</evidence>